<dbReference type="SMART" id="SM00387">
    <property type="entry name" value="HATPase_c"/>
    <property type="match status" value="1"/>
</dbReference>
<proteinExistence type="predicted"/>
<dbReference type="EMBL" id="ANHY01000030">
    <property type="protein sequence ID" value="EKV26488.1"/>
    <property type="molecule type" value="Genomic_DNA"/>
</dbReference>
<evidence type="ECO:0000256" key="10">
    <source>
        <dbReference type="ARBA" id="ARBA00022989"/>
    </source>
</evidence>
<gene>
    <name evidence="18" type="ORF">C882_2780</name>
</gene>
<dbReference type="Pfam" id="PF08448">
    <property type="entry name" value="PAS_4"/>
    <property type="match status" value="1"/>
</dbReference>
<comment type="caution">
    <text evidence="18">The sequence shown here is derived from an EMBL/GenBank/DDBJ whole genome shotgun (WGS) entry which is preliminary data.</text>
</comment>
<feature type="transmembrane region" description="Helical" evidence="15">
    <location>
        <begin position="111"/>
        <end position="136"/>
    </location>
</feature>
<dbReference type="Proteomes" id="UP000009881">
    <property type="component" value="Unassembled WGS sequence"/>
</dbReference>
<dbReference type="CDD" id="cd06225">
    <property type="entry name" value="HAMP"/>
    <property type="match status" value="1"/>
</dbReference>
<dbReference type="InterPro" id="IPR036097">
    <property type="entry name" value="HisK_dim/P_sf"/>
</dbReference>
<dbReference type="PANTHER" id="PTHR43065:SF10">
    <property type="entry name" value="PEROXIDE STRESS-ACTIVATED HISTIDINE KINASE MAK3"/>
    <property type="match status" value="1"/>
</dbReference>
<dbReference type="InterPro" id="IPR000014">
    <property type="entry name" value="PAS"/>
</dbReference>
<evidence type="ECO:0000256" key="11">
    <source>
        <dbReference type="ARBA" id="ARBA00023012"/>
    </source>
</evidence>
<dbReference type="Pfam" id="PF02518">
    <property type="entry name" value="HATPase_c"/>
    <property type="match status" value="1"/>
</dbReference>
<evidence type="ECO:0000256" key="9">
    <source>
        <dbReference type="ARBA" id="ARBA00022840"/>
    </source>
</evidence>
<dbReference type="InterPro" id="IPR035965">
    <property type="entry name" value="PAS-like_dom_sf"/>
</dbReference>
<evidence type="ECO:0000256" key="4">
    <source>
        <dbReference type="ARBA" id="ARBA00022553"/>
    </source>
</evidence>
<dbReference type="InterPro" id="IPR004358">
    <property type="entry name" value="Sig_transdc_His_kin-like_C"/>
</dbReference>
<dbReference type="PROSITE" id="PS50109">
    <property type="entry name" value="HIS_KIN"/>
    <property type="match status" value="1"/>
</dbReference>
<feature type="domain" description="HAMP" evidence="17">
    <location>
        <begin position="335"/>
        <end position="388"/>
    </location>
</feature>
<dbReference type="EC" id="2.7.13.3" evidence="13"/>
<dbReference type="GO" id="GO:0000155">
    <property type="term" value="F:phosphorelay sensor kinase activity"/>
    <property type="evidence" value="ECO:0007669"/>
    <property type="project" value="InterPro"/>
</dbReference>
<dbReference type="AlphaFoldDB" id="K9H787"/>
<dbReference type="PATRIC" id="fig|1238182.3.peg.4331"/>
<keyword evidence="8 13" id="KW-0418">Kinase</keyword>
<keyword evidence="10 15" id="KW-1133">Transmembrane helix</keyword>
<dbReference type="SMART" id="SM00388">
    <property type="entry name" value="HisKA"/>
    <property type="match status" value="1"/>
</dbReference>
<feature type="transmembrane region" description="Helical" evidence="15">
    <location>
        <begin position="70"/>
        <end position="90"/>
    </location>
</feature>
<evidence type="ECO:0000256" key="13">
    <source>
        <dbReference type="PIRNR" id="PIRNR037532"/>
    </source>
</evidence>
<evidence type="ECO:0000256" key="1">
    <source>
        <dbReference type="ARBA" id="ARBA00000085"/>
    </source>
</evidence>
<evidence type="ECO:0000259" key="17">
    <source>
        <dbReference type="PROSITE" id="PS50885"/>
    </source>
</evidence>
<accession>K9H787</accession>
<comment type="subcellular location">
    <subcellularLocation>
        <location evidence="2 13">Cell membrane</location>
        <topology evidence="2 13">Multi-pass membrane protein</topology>
    </subcellularLocation>
</comment>
<dbReference type="GO" id="GO:0005524">
    <property type="term" value="F:ATP binding"/>
    <property type="evidence" value="ECO:0007669"/>
    <property type="project" value="UniProtKB-UniRule"/>
</dbReference>
<name>K9H787_9PROT</name>
<keyword evidence="12 13" id="KW-0472">Membrane</keyword>
<dbReference type="Gene3D" id="3.30.450.20">
    <property type="entry name" value="PAS domain"/>
    <property type="match status" value="1"/>
</dbReference>
<dbReference type="InterPro" id="IPR003660">
    <property type="entry name" value="HAMP_dom"/>
</dbReference>
<evidence type="ECO:0000256" key="8">
    <source>
        <dbReference type="ARBA" id="ARBA00022777"/>
    </source>
</evidence>
<reference evidence="18 19" key="1">
    <citation type="journal article" date="2013" name="Genome Announc.">
        <title>Draft Genome Sequence of an Alphaproteobacterium, Caenispirillum salinarum AK4(T), Isolated from a Solar Saltern.</title>
        <authorList>
            <person name="Khatri I."/>
            <person name="Singh A."/>
            <person name="Korpole S."/>
            <person name="Pinnaka A.K."/>
            <person name="Subramanian S."/>
        </authorList>
    </citation>
    <scope>NUCLEOTIDE SEQUENCE [LARGE SCALE GENOMIC DNA]</scope>
    <source>
        <strain evidence="18 19">AK4</strain>
    </source>
</reference>
<dbReference type="PANTHER" id="PTHR43065">
    <property type="entry name" value="SENSOR HISTIDINE KINASE"/>
    <property type="match status" value="1"/>
</dbReference>
<feature type="region of interest" description="Disordered" evidence="14">
    <location>
        <begin position="755"/>
        <end position="787"/>
    </location>
</feature>
<keyword evidence="6 13" id="KW-0812">Transmembrane</keyword>
<comment type="catalytic activity">
    <reaction evidence="1 13">
        <text>ATP + protein L-histidine = ADP + protein N-phospho-L-histidine.</text>
        <dbReference type="EC" id="2.7.13.3"/>
    </reaction>
</comment>
<evidence type="ECO:0000256" key="5">
    <source>
        <dbReference type="ARBA" id="ARBA00022679"/>
    </source>
</evidence>
<dbReference type="CDD" id="cd00130">
    <property type="entry name" value="PAS"/>
    <property type="match status" value="1"/>
</dbReference>
<dbReference type="RefSeq" id="WP_009542771.1">
    <property type="nucleotide sequence ID" value="NZ_ANHY01000030.1"/>
</dbReference>
<keyword evidence="9 13" id="KW-0067">ATP-binding</keyword>
<dbReference type="GO" id="GO:0005886">
    <property type="term" value="C:plasma membrane"/>
    <property type="evidence" value="ECO:0007669"/>
    <property type="project" value="UniProtKB-SubCell"/>
</dbReference>
<evidence type="ECO:0000256" key="3">
    <source>
        <dbReference type="ARBA" id="ARBA00022475"/>
    </source>
</evidence>
<dbReference type="Pfam" id="PF19312">
    <property type="entry name" value="NtrY_N"/>
    <property type="match status" value="1"/>
</dbReference>
<dbReference type="InterPro" id="IPR045671">
    <property type="entry name" value="NtrY-like_N"/>
</dbReference>
<dbReference type="Pfam" id="PF00512">
    <property type="entry name" value="HisKA"/>
    <property type="match status" value="1"/>
</dbReference>
<keyword evidence="19" id="KW-1185">Reference proteome</keyword>
<keyword evidence="5 13" id="KW-0808">Transferase</keyword>
<dbReference type="SUPFAM" id="SSF47384">
    <property type="entry name" value="Homodimeric domain of signal transducing histidine kinase"/>
    <property type="match status" value="1"/>
</dbReference>
<feature type="transmembrane region" description="Helical" evidence="15">
    <location>
        <begin position="309"/>
        <end position="331"/>
    </location>
</feature>
<evidence type="ECO:0000313" key="19">
    <source>
        <dbReference type="Proteomes" id="UP000009881"/>
    </source>
</evidence>
<keyword evidence="4" id="KW-0597">Phosphoprotein</keyword>
<dbReference type="SUPFAM" id="SSF158472">
    <property type="entry name" value="HAMP domain-like"/>
    <property type="match status" value="1"/>
</dbReference>
<dbReference type="InterPro" id="IPR036890">
    <property type="entry name" value="HATPase_C_sf"/>
</dbReference>
<dbReference type="InterPro" id="IPR005467">
    <property type="entry name" value="His_kinase_dom"/>
</dbReference>
<dbReference type="PIRSF" id="PIRSF037532">
    <property type="entry name" value="STHK_NtrY"/>
    <property type="match status" value="1"/>
</dbReference>
<organism evidence="18 19">
    <name type="scientific">Caenispirillum salinarum AK4</name>
    <dbReference type="NCBI Taxonomy" id="1238182"/>
    <lineage>
        <taxon>Bacteria</taxon>
        <taxon>Pseudomonadati</taxon>
        <taxon>Pseudomonadota</taxon>
        <taxon>Alphaproteobacteria</taxon>
        <taxon>Rhodospirillales</taxon>
        <taxon>Novispirillaceae</taxon>
        <taxon>Caenispirillum</taxon>
    </lineage>
</organism>
<evidence type="ECO:0000259" key="16">
    <source>
        <dbReference type="PROSITE" id="PS50109"/>
    </source>
</evidence>
<evidence type="ECO:0000256" key="7">
    <source>
        <dbReference type="ARBA" id="ARBA00022741"/>
    </source>
</evidence>
<dbReference type="CDD" id="cd00082">
    <property type="entry name" value="HisKA"/>
    <property type="match status" value="1"/>
</dbReference>
<evidence type="ECO:0000256" key="14">
    <source>
        <dbReference type="SAM" id="MobiDB-lite"/>
    </source>
</evidence>
<feature type="transmembrane region" description="Helical" evidence="15">
    <location>
        <begin position="39"/>
        <end position="58"/>
    </location>
</feature>
<dbReference type="SUPFAM" id="SSF55785">
    <property type="entry name" value="PYP-like sensor domain (PAS domain)"/>
    <property type="match status" value="1"/>
</dbReference>
<sequence length="787" mass="85592">MSSDPTSAPSTSSASRVTLKRTFLRLGLWARHVNLGRRLAILLTLAAIASGAGTYVVMTDQGTSAAESNTLYLLLMADLVLLLVLTVIVVRRIVRVWLEHRSGTAGSRLHVRLVLLFSAVAVTPTVLVAIFSALFFNLGVQTWFGERVRTALDESQAVARAYMEEHRQAVAGEVLSVASDINRQWTQLARSTQQLERFLEAQASIRGLSEAIMFSPDGKVFARAGFTFALQFEDVPFWALERANNGEVAVLTGETDDRVRALVRLDTTPASYLYVGRFVDPQVINHMEATEKAVSEYKTLQGQQSGLEITFALIFMIVAMLLLLAAVWVGLTLATRLASPIVALINAAERVRGGDLSVRVPEIAASDEVASLGRAFNRMTSQIANQHHRLTLTNRELDERRRFTETVLEGVSAGVIGTDAEGRITLPNRGAGMLLHTDLHAWSGWPVGEAIPEFAELMDEVAQRPDRTLQREIVVRRGNRPLTLLVRVTAEEMDGQVVGHVLTFDDITELQSAQRKAAWADVARRIAHEIKNPLTPIQLSAERLKRKYLKQVTEDGETFSKLTDTIVRHVGDIGQMVDEFSAFARMPQPVMKAENMVELVRHAVFSQRTAHPAIDFTLDLPSHRVPLECDSRQVGQALTNLLKNAAEAVEGRDKPGEGEALPKGWVRLSVDAPEDPGSGPLTVTVEDNGKGLPTGEDRARLTEPYVTTRTKGTGLGLAIVKKILEDHGGDLVLEDGEHGGARISMVFPAARAAAAAAGAPDVTATPPDGPSVSASASPDVRTHSHGA</sequence>
<dbReference type="InterPro" id="IPR003594">
    <property type="entry name" value="HATPase_dom"/>
</dbReference>
<dbReference type="eggNOG" id="COG5000">
    <property type="taxonomic scope" value="Bacteria"/>
</dbReference>
<dbReference type="GO" id="GO:0009399">
    <property type="term" value="P:nitrogen fixation"/>
    <property type="evidence" value="ECO:0007669"/>
    <property type="project" value="UniProtKB-UniRule"/>
</dbReference>
<feature type="domain" description="Histidine kinase" evidence="16">
    <location>
        <begin position="525"/>
        <end position="751"/>
    </location>
</feature>
<dbReference type="Gene3D" id="3.30.565.10">
    <property type="entry name" value="Histidine kinase-like ATPase, C-terminal domain"/>
    <property type="match status" value="1"/>
</dbReference>
<dbReference type="InterPro" id="IPR017232">
    <property type="entry name" value="NtrY"/>
</dbReference>
<dbReference type="PROSITE" id="PS50885">
    <property type="entry name" value="HAMP"/>
    <property type="match status" value="1"/>
</dbReference>
<evidence type="ECO:0000256" key="15">
    <source>
        <dbReference type="SAM" id="Phobius"/>
    </source>
</evidence>
<keyword evidence="13" id="KW-0535">Nitrogen fixation</keyword>
<dbReference type="Gene3D" id="6.10.340.10">
    <property type="match status" value="1"/>
</dbReference>
<dbReference type="Pfam" id="PF00672">
    <property type="entry name" value="HAMP"/>
    <property type="match status" value="1"/>
</dbReference>
<evidence type="ECO:0000256" key="12">
    <source>
        <dbReference type="ARBA" id="ARBA00023136"/>
    </source>
</evidence>
<keyword evidence="7 13" id="KW-0547">Nucleotide-binding</keyword>
<keyword evidence="11 13" id="KW-0902">Two-component regulatory system</keyword>
<dbReference type="STRING" id="1238182.C882_2780"/>
<dbReference type="Gene3D" id="1.10.287.130">
    <property type="match status" value="1"/>
</dbReference>
<evidence type="ECO:0000256" key="6">
    <source>
        <dbReference type="ARBA" id="ARBA00022692"/>
    </source>
</evidence>
<dbReference type="InterPro" id="IPR003661">
    <property type="entry name" value="HisK_dim/P_dom"/>
</dbReference>
<evidence type="ECO:0000313" key="18">
    <source>
        <dbReference type="EMBL" id="EKV26488.1"/>
    </source>
</evidence>
<protein>
    <recommendedName>
        <fullName evidence="13">Nitrogen regulation protein</fullName>
        <ecNumber evidence="13">2.7.13.3</ecNumber>
    </recommendedName>
</protein>
<dbReference type="PRINTS" id="PR00344">
    <property type="entry name" value="BCTRLSENSOR"/>
</dbReference>
<dbReference type="InterPro" id="IPR013656">
    <property type="entry name" value="PAS_4"/>
</dbReference>
<dbReference type="SMART" id="SM00304">
    <property type="entry name" value="HAMP"/>
    <property type="match status" value="1"/>
</dbReference>
<dbReference type="SUPFAM" id="SSF55874">
    <property type="entry name" value="ATPase domain of HSP90 chaperone/DNA topoisomerase II/histidine kinase"/>
    <property type="match status" value="1"/>
</dbReference>
<feature type="region of interest" description="Disordered" evidence="14">
    <location>
        <begin position="673"/>
        <end position="697"/>
    </location>
</feature>
<keyword evidence="3 13" id="KW-1003">Cell membrane</keyword>
<evidence type="ECO:0000256" key="2">
    <source>
        <dbReference type="ARBA" id="ARBA00004651"/>
    </source>
</evidence>